<name>A0AAN7GQL6_9MYRT</name>
<evidence type="ECO:0000259" key="3">
    <source>
        <dbReference type="PROSITE" id="PS51925"/>
    </source>
</evidence>
<gene>
    <name evidence="4" type="ORF">SAY87_011275</name>
</gene>
<dbReference type="InterPro" id="IPR003121">
    <property type="entry name" value="SWIB_MDM2_domain"/>
</dbReference>
<accession>A0AAN7GQL6</accession>
<feature type="domain" description="DM2" evidence="3">
    <location>
        <begin position="232"/>
        <end position="309"/>
    </location>
</feature>
<protein>
    <recommendedName>
        <fullName evidence="3">DM2 domain-containing protein</fullName>
    </recommendedName>
</protein>
<keyword evidence="5" id="KW-1185">Reference proteome</keyword>
<dbReference type="CDD" id="cd10567">
    <property type="entry name" value="SWIB-MDM2_like"/>
    <property type="match status" value="1"/>
</dbReference>
<dbReference type="Pfam" id="PF02201">
    <property type="entry name" value="SWIB"/>
    <property type="match status" value="1"/>
</dbReference>
<keyword evidence="2" id="KW-1133">Transmembrane helix</keyword>
<dbReference type="Proteomes" id="UP001345219">
    <property type="component" value="Chromosome 9"/>
</dbReference>
<comment type="caution">
    <text evidence="4">The sequence shown here is derived from an EMBL/GenBank/DDBJ whole genome shotgun (WGS) entry which is preliminary data.</text>
</comment>
<evidence type="ECO:0000256" key="1">
    <source>
        <dbReference type="SAM" id="MobiDB-lite"/>
    </source>
</evidence>
<dbReference type="AlphaFoldDB" id="A0AAN7GQL6"/>
<feature type="region of interest" description="Disordered" evidence="1">
    <location>
        <begin position="61"/>
        <end position="80"/>
    </location>
</feature>
<feature type="transmembrane region" description="Helical" evidence="2">
    <location>
        <begin position="158"/>
        <end position="180"/>
    </location>
</feature>
<keyword evidence="2" id="KW-0472">Membrane</keyword>
<evidence type="ECO:0000313" key="5">
    <source>
        <dbReference type="Proteomes" id="UP001345219"/>
    </source>
</evidence>
<dbReference type="PROSITE" id="PS51925">
    <property type="entry name" value="SWIB_MDM2"/>
    <property type="match status" value="1"/>
</dbReference>
<feature type="compositionally biased region" description="Low complexity" evidence="1">
    <location>
        <begin position="24"/>
        <end position="38"/>
    </location>
</feature>
<evidence type="ECO:0000313" key="4">
    <source>
        <dbReference type="EMBL" id="KAK4744963.1"/>
    </source>
</evidence>
<dbReference type="InterPro" id="IPR019835">
    <property type="entry name" value="SWIB_domain"/>
</dbReference>
<keyword evidence="2" id="KW-0812">Transmembrane</keyword>
<proteinExistence type="predicted"/>
<dbReference type="PANTHER" id="PTHR13844">
    <property type="entry name" value="SWI/SNF-RELATED MATRIX-ASSOCIATED ACTIN-DEPENDENT REGULATOR OF CHROMATIN SUBFAMILY D"/>
    <property type="match status" value="1"/>
</dbReference>
<sequence>MEKKQQQQPPPQSLFASLKTELVRGLSPSRSRPNSPTSGRRKRSNQSCQDVPAARSGFLTLAPLMEGPDPGSDPGRSNSTASILGQWMKGQFSRTTSISSTSNKKSCDLRLMLGVFGAPLAPIPVSSSDPLPLLSIKDTPIGLGRVTEYKRIISHTPALSLSLAVFLLMAISLGTLTAPFSTEGPSLSLSRVTLPYAAPPPLRLVVPHESKRLSIVRAVTVGAASSKKQPSGIMKPRPISPEMQDIVGVREIARTQALKQIWAYIKENNLQDPQNKKVIICDEKLKKIFGGKDQVGFLEIAGLISPHFL</sequence>
<evidence type="ECO:0000256" key="2">
    <source>
        <dbReference type="SAM" id="Phobius"/>
    </source>
</evidence>
<dbReference type="InterPro" id="IPR036885">
    <property type="entry name" value="SWIB_MDM2_dom_sf"/>
</dbReference>
<feature type="region of interest" description="Disordered" evidence="1">
    <location>
        <begin position="1"/>
        <end position="52"/>
    </location>
</feature>
<dbReference type="EMBL" id="JAXIOK010000022">
    <property type="protein sequence ID" value="KAK4744963.1"/>
    <property type="molecule type" value="Genomic_DNA"/>
</dbReference>
<dbReference type="Gene3D" id="1.10.245.10">
    <property type="entry name" value="SWIB/MDM2 domain"/>
    <property type="match status" value="1"/>
</dbReference>
<organism evidence="4 5">
    <name type="scientific">Trapa incisa</name>
    <dbReference type="NCBI Taxonomy" id="236973"/>
    <lineage>
        <taxon>Eukaryota</taxon>
        <taxon>Viridiplantae</taxon>
        <taxon>Streptophyta</taxon>
        <taxon>Embryophyta</taxon>
        <taxon>Tracheophyta</taxon>
        <taxon>Spermatophyta</taxon>
        <taxon>Magnoliopsida</taxon>
        <taxon>eudicotyledons</taxon>
        <taxon>Gunneridae</taxon>
        <taxon>Pentapetalae</taxon>
        <taxon>rosids</taxon>
        <taxon>malvids</taxon>
        <taxon>Myrtales</taxon>
        <taxon>Lythraceae</taxon>
        <taxon>Trapa</taxon>
    </lineage>
</organism>
<dbReference type="SMART" id="SM00151">
    <property type="entry name" value="SWIB"/>
    <property type="match status" value="1"/>
</dbReference>
<dbReference type="SUPFAM" id="SSF47592">
    <property type="entry name" value="SWIB/MDM2 domain"/>
    <property type="match status" value="1"/>
</dbReference>
<reference evidence="4 5" key="1">
    <citation type="journal article" date="2023" name="Hortic Res">
        <title>Pangenome of water caltrop reveals structural variations and asymmetric subgenome divergence after allopolyploidization.</title>
        <authorList>
            <person name="Zhang X."/>
            <person name="Chen Y."/>
            <person name="Wang L."/>
            <person name="Yuan Y."/>
            <person name="Fang M."/>
            <person name="Shi L."/>
            <person name="Lu R."/>
            <person name="Comes H.P."/>
            <person name="Ma Y."/>
            <person name="Chen Y."/>
            <person name="Huang G."/>
            <person name="Zhou Y."/>
            <person name="Zheng Z."/>
            <person name="Qiu Y."/>
        </authorList>
    </citation>
    <scope>NUCLEOTIDE SEQUENCE [LARGE SCALE GENOMIC DNA]</scope>
    <source>
        <tissue evidence="4">Roots</tissue>
    </source>
</reference>